<evidence type="ECO:0000313" key="3">
    <source>
        <dbReference type="Proteomes" id="UP000053593"/>
    </source>
</evidence>
<keyword evidence="1" id="KW-0732">Signal</keyword>
<sequence length="166" mass="18154">MHSKSSIIHLVIVFVLFIAGSWASPVNRESHDMHVPLLTRDIHARAGPKGVEIVFPSAPYTPTLMGDKKINWIEQLVSKFGHQQLAAAASLDTNIHFHGKLQVKDSKVAFTAKFDMGGHTWGVPGEVTETGEGQMHASIPFKMTGLGKRKGRLTGLIGTLCRLAYE</sequence>
<accession>A0A0D0BAN2</accession>
<keyword evidence="3" id="KW-1185">Reference proteome</keyword>
<feature type="chain" id="PRO_5002207219" evidence="1">
    <location>
        <begin position="24"/>
        <end position="166"/>
    </location>
</feature>
<dbReference type="EMBL" id="KN834773">
    <property type="protein sequence ID" value="KIK60770.1"/>
    <property type="molecule type" value="Genomic_DNA"/>
</dbReference>
<evidence type="ECO:0000256" key="1">
    <source>
        <dbReference type="SAM" id="SignalP"/>
    </source>
</evidence>
<dbReference type="AlphaFoldDB" id="A0A0D0BAN2"/>
<dbReference type="HOGENOM" id="CLU_1602916_0_0_1"/>
<gene>
    <name evidence="2" type="ORF">GYMLUDRAFT_243943</name>
</gene>
<name>A0A0D0BAN2_9AGAR</name>
<feature type="signal peptide" evidence="1">
    <location>
        <begin position="1"/>
        <end position="23"/>
    </location>
</feature>
<protein>
    <submittedName>
        <fullName evidence="2">Uncharacterized protein</fullName>
    </submittedName>
</protein>
<reference evidence="2 3" key="1">
    <citation type="submission" date="2014-04" db="EMBL/GenBank/DDBJ databases">
        <title>Evolutionary Origins and Diversification of the Mycorrhizal Mutualists.</title>
        <authorList>
            <consortium name="DOE Joint Genome Institute"/>
            <consortium name="Mycorrhizal Genomics Consortium"/>
            <person name="Kohler A."/>
            <person name="Kuo A."/>
            <person name="Nagy L.G."/>
            <person name="Floudas D."/>
            <person name="Copeland A."/>
            <person name="Barry K.W."/>
            <person name="Cichocki N."/>
            <person name="Veneault-Fourrey C."/>
            <person name="LaButti K."/>
            <person name="Lindquist E.A."/>
            <person name="Lipzen A."/>
            <person name="Lundell T."/>
            <person name="Morin E."/>
            <person name="Murat C."/>
            <person name="Riley R."/>
            <person name="Ohm R."/>
            <person name="Sun H."/>
            <person name="Tunlid A."/>
            <person name="Henrissat B."/>
            <person name="Grigoriev I.V."/>
            <person name="Hibbett D.S."/>
            <person name="Martin F."/>
        </authorList>
    </citation>
    <scope>NUCLEOTIDE SEQUENCE [LARGE SCALE GENOMIC DNA]</scope>
    <source>
        <strain evidence="2 3">FD-317 M1</strain>
    </source>
</reference>
<dbReference type="Proteomes" id="UP000053593">
    <property type="component" value="Unassembled WGS sequence"/>
</dbReference>
<organism evidence="2 3">
    <name type="scientific">Collybiopsis luxurians FD-317 M1</name>
    <dbReference type="NCBI Taxonomy" id="944289"/>
    <lineage>
        <taxon>Eukaryota</taxon>
        <taxon>Fungi</taxon>
        <taxon>Dikarya</taxon>
        <taxon>Basidiomycota</taxon>
        <taxon>Agaricomycotina</taxon>
        <taxon>Agaricomycetes</taxon>
        <taxon>Agaricomycetidae</taxon>
        <taxon>Agaricales</taxon>
        <taxon>Marasmiineae</taxon>
        <taxon>Omphalotaceae</taxon>
        <taxon>Collybiopsis</taxon>
        <taxon>Collybiopsis luxurians</taxon>
    </lineage>
</organism>
<proteinExistence type="predicted"/>
<evidence type="ECO:0000313" key="2">
    <source>
        <dbReference type="EMBL" id="KIK60770.1"/>
    </source>
</evidence>